<dbReference type="InterPro" id="IPR036465">
    <property type="entry name" value="vWFA_dom_sf"/>
</dbReference>
<dbReference type="Proteomes" id="UP000198569">
    <property type="component" value="Unassembled WGS sequence"/>
</dbReference>
<dbReference type="Pfam" id="PF21426">
    <property type="entry name" value="GBS104-like_Ig"/>
    <property type="match status" value="1"/>
</dbReference>
<name>A0A1H3F3B0_9FLAO</name>
<dbReference type="InterPro" id="IPR002035">
    <property type="entry name" value="VWF_A"/>
</dbReference>
<evidence type="ECO:0000313" key="4">
    <source>
        <dbReference type="Proteomes" id="UP000198569"/>
    </source>
</evidence>
<dbReference type="OrthoDB" id="283370at2"/>
<feature type="domain" description="VWFA" evidence="2">
    <location>
        <begin position="114"/>
        <end position="358"/>
    </location>
</feature>
<dbReference type="SMART" id="SM00327">
    <property type="entry name" value="VWA"/>
    <property type="match status" value="1"/>
</dbReference>
<dbReference type="Pfam" id="PF00092">
    <property type="entry name" value="VWA"/>
    <property type="match status" value="1"/>
</dbReference>
<dbReference type="Pfam" id="PF19081">
    <property type="entry name" value="Ig_7"/>
    <property type="match status" value="1"/>
</dbReference>
<feature type="signal peptide" evidence="1">
    <location>
        <begin position="1"/>
        <end position="21"/>
    </location>
</feature>
<dbReference type="Gene3D" id="3.40.50.410">
    <property type="entry name" value="von Willebrand factor, type A domain"/>
    <property type="match status" value="1"/>
</dbReference>
<dbReference type="EMBL" id="FNMV01000016">
    <property type="protein sequence ID" value="SDX85461.1"/>
    <property type="molecule type" value="Genomic_DNA"/>
</dbReference>
<evidence type="ECO:0000256" key="1">
    <source>
        <dbReference type="SAM" id="SignalP"/>
    </source>
</evidence>
<dbReference type="RefSeq" id="WP_139262352.1">
    <property type="nucleotide sequence ID" value="NZ_FNMV01000016.1"/>
</dbReference>
<gene>
    <name evidence="3" type="ORF">SAMN05444338_11690</name>
</gene>
<dbReference type="SUPFAM" id="SSF53300">
    <property type="entry name" value="vWA-like"/>
    <property type="match status" value="1"/>
</dbReference>
<reference evidence="4" key="1">
    <citation type="submission" date="2016-10" db="EMBL/GenBank/DDBJ databases">
        <authorList>
            <person name="Varghese N."/>
            <person name="Submissions S."/>
        </authorList>
    </citation>
    <scope>NUCLEOTIDE SEQUENCE [LARGE SCALE GENOMIC DNA]</scope>
    <source>
        <strain evidence="4">DSM 15718</strain>
    </source>
</reference>
<evidence type="ECO:0000259" key="2">
    <source>
        <dbReference type="PROSITE" id="PS50234"/>
    </source>
</evidence>
<dbReference type="InterPro" id="IPR049319">
    <property type="entry name" value="GBS104-like_Ig"/>
</dbReference>
<accession>A0A1H3F3B0</accession>
<feature type="non-terminal residue" evidence="3">
    <location>
        <position position="1003"/>
    </location>
</feature>
<dbReference type="STRING" id="229203.SAMN05444338_11690"/>
<keyword evidence="4" id="KW-1185">Reference proteome</keyword>
<evidence type="ECO:0000313" key="3">
    <source>
        <dbReference type="EMBL" id="SDX85461.1"/>
    </source>
</evidence>
<proteinExistence type="predicted"/>
<organism evidence="3 4">
    <name type="scientific">Flavobacterium degerlachei</name>
    <dbReference type="NCBI Taxonomy" id="229203"/>
    <lineage>
        <taxon>Bacteria</taxon>
        <taxon>Pseudomonadati</taxon>
        <taxon>Bacteroidota</taxon>
        <taxon>Flavobacteriia</taxon>
        <taxon>Flavobacteriales</taxon>
        <taxon>Flavobacteriaceae</taxon>
        <taxon>Flavobacterium</taxon>
    </lineage>
</organism>
<feature type="chain" id="PRO_5011581356" evidence="1">
    <location>
        <begin position="22"/>
        <end position="1003"/>
    </location>
</feature>
<protein>
    <submittedName>
        <fullName evidence="3">von Willebrand factor type A domain-containing protein</fullName>
    </submittedName>
</protein>
<dbReference type="PROSITE" id="PS50234">
    <property type="entry name" value="VWFA"/>
    <property type="match status" value="1"/>
</dbReference>
<dbReference type="InterPro" id="IPR044023">
    <property type="entry name" value="Ig_7"/>
</dbReference>
<sequence>MKTKITLLLLTFFLFVGNSYSQTETDPDKLGGPVLIGKVAPFTLPVDITGIQTKSSAKLTNKTSLTSKVAVAPSLEWPNPGAVHIEKTAEATTTPGKWKINILTQGKNIPTTTDVVLVIDNSGSMGGNKITSAKAAANTFSSELLNGSSGIRVAIVTINATGNFGTPYVNQSFTNNTTTLSTAINAISASGGTNLQGGFYAARELIAATSTADKKVVILLSDGAPTYSYQSNNITTDFNVSCGSISNFNISRSDFEASHLFIGSSTYTTVVGTGGSFNTTLYSKSLNCSGTNRTFNAGNHGIPTIYEAGLVMNNGIDVYTIGFEVPSAGDEANVLNSSQNKGYFAATSSNISNIYSQIRSNIAFAASNAIFTDPMSTYIVLQAGVTPTYSVSPSTTGNVVVTKGTVTFVNNGFVLNDPDIPTSGNSNLIKWKIVWNIGTISEIGDQMYYYVTMAPNTNPTILYDANEKTYMDYTDVNGNTTAHQETPTDFTIPKVSGGKGSVEIIYYTVNENGEPINSVGTVVPIENAVKIIPGSSKYFEYNGSTALEVNQNYTISPEGLYTSNSILYQLYCTFGNISVTPTPTSPNKVVWFGYRLGKAPETSVVQPICGVATGSVTITVPVAGSGFTYTITGTNPVTAPITNSNGVFNSLTSGTYSVTSKSTNGCISVPSVVIINDQPLTPTTATAGVDQTGSATCGMTIVTLAANTPTVGTGKWTIESGTGGSFVSDTNPTTDFSGTPGMAYVLKWTISNAPCTASSDEVNIKFNQNPTTATAGVDQTGSATCGMTTVTLAANTPTVGTGKWTIESGTGGSFVSDTNPTTDFSGTPGMAYVLKWTISNAPCTASNDEVNIKFNIIPNPPISGGNQTVCTDGNTTQTLTATATGGTITWYDAAVDGTEVANPIQIGVGTKTYYAQASNGTCSSLTRTAVILTINNGPMPPTSGGNQTVCETLPLQTLTATATGGTITWYTSATDGELVENPTLNTVGSVTYYAQGDNGNCSS</sequence>
<dbReference type="AlphaFoldDB" id="A0A1H3F3B0"/>
<keyword evidence="1" id="KW-0732">Signal</keyword>
<dbReference type="CDD" id="cd00198">
    <property type="entry name" value="vWFA"/>
    <property type="match status" value="1"/>
</dbReference>